<evidence type="ECO:0000313" key="7">
    <source>
        <dbReference type="EMBL" id="OXA40921.1"/>
    </source>
</evidence>
<name>A0A226D8H3_FOLCA</name>
<feature type="domain" description="C2H2-type" evidence="6">
    <location>
        <begin position="73"/>
        <end position="100"/>
    </location>
</feature>
<evidence type="ECO:0000259" key="6">
    <source>
        <dbReference type="PROSITE" id="PS50157"/>
    </source>
</evidence>
<protein>
    <submittedName>
        <fullName evidence="7">Zinc finger protein 16</fullName>
    </submittedName>
</protein>
<dbReference type="GO" id="GO:0005634">
    <property type="term" value="C:nucleus"/>
    <property type="evidence" value="ECO:0007669"/>
    <property type="project" value="TreeGrafter"/>
</dbReference>
<dbReference type="Pfam" id="PF00096">
    <property type="entry name" value="zf-C2H2"/>
    <property type="match status" value="2"/>
</dbReference>
<dbReference type="AlphaFoldDB" id="A0A226D8H3"/>
<dbReference type="FunFam" id="3.30.160.60:FF:000446">
    <property type="entry name" value="Zinc finger protein"/>
    <property type="match status" value="1"/>
</dbReference>
<dbReference type="InterPro" id="IPR013087">
    <property type="entry name" value="Znf_C2H2_type"/>
</dbReference>
<dbReference type="SMART" id="SM00355">
    <property type="entry name" value="ZnF_C2H2"/>
    <property type="match status" value="5"/>
</dbReference>
<dbReference type="Proteomes" id="UP000198287">
    <property type="component" value="Unassembled WGS sequence"/>
</dbReference>
<dbReference type="PROSITE" id="PS50157">
    <property type="entry name" value="ZINC_FINGER_C2H2_2"/>
    <property type="match status" value="3"/>
</dbReference>
<feature type="domain" description="C2H2-type" evidence="6">
    <location>
        <begin position="101"/>
        <end position="128"/>
    </location>
</feature>
<evidence type="ECO:0000256" key="5">
    <source>
        <dbReference type="PROSITE-ProRule" id="PRU00042"/>
    </source>
</evidence>
<accession>A0A226D8H3</accession>
<dbReference type="PANTHER" id="PTHR24408:SF58">
    <property type="entry name" value="TRANSCRIPTION FACTOR (TFIIIA), PUTATIVE (AFU_ORTHOLOGUE AFUA_1G05150)-RELATED"/>
    <property type="match status" value="1"/>
</dbReference>
<gene>
    <name evidence="7" type="ORF">Fcan01_24227</name>
</gene>
<evidence type="ECO:0000256" key="1">
    <source>
        <dbReference type="ARBA" id="ARBA00022723"/>
    </source>
</evidence>
<dbReference type="GO" id="GO:0008270">
    <property type="term" value="F:zinc ion binding"/>
    <property type="evidence" value="ECO:0007669"/>
    <property type="project" value="UniProtKB-KW"/>
</dbReference>
<dbReference type="EMBL" id="LNIX01000031">
    <property type="protein sequence ID" value="OXA40921.1"/>
    <property type="molecule type" value="Genomic_DNA"/>
</dbReference>
<dbReference type="GO" id="GO:0000981">
    <property type="term" value="F:DNA-binding transcription factor activity, RNA polymerase II-specific"/>
    <property type="evidence" value="ECO:0007669"/>
    <property type="project" value="TreeGrafter"/>
</dbReference>
<keyword evidence="2" id="KW-0677">Repeat</keyword>
<dbReference type="SUPFAM" id="SSF57667">
    <property type="entry name" value="beta-beta-alpha zinc fingers"/>
    <property type="match status" value="1"/>
</dbReference>
<organism evidence="7 8">
    <name type="scientific">Folsomia candida</name>
    <name type="common">Springtail</name>
    <dbReference type="NCBI Taxonomy" id="158441"/>
    <lineage>
        <taxon>Eukaryota</taxon>
        <taxon>Metazoa</taxon>
        <taxon>Ecdysozoa</taxon>
        <taxon>Arthropoda</taxon>
        <taxon>Hexapoda</taxon>
        <taxon>Collembola</taxon>
        <taxon>Entomobryomorpha</taxon>
        <taxon>Isotomoidea</taxon>
        <taxon>Isotomidae</taxon>
        <taxon>Proisotominae</taxon>
        <taxon>Folsomia</taxon>
    </lineage>
</organism>
<keyword evidence="4" id="KW-0862">Zinc</keyword>
<evidence type="ECO:0000313" key="8">
    <source>
        <dbReference type="Proteomes" id="UP000198287"/>
    </source>
</evidence>
<evidence type="ECO:0000256" key="2">
    <source>
        <dbReference type="ARBA" id="ARBA00022737"/>
    </source>
</evidence>
<proteinExistence type="predicted"/>
<dbReference type="InterPro" id="IPR036236">
    <property type="entry name" value="Znf_C2H2_sf"/>
</dbReference>
<evidence type="ECO:0000256" key="4">
    <source>
        <dbReference type="ARBA" id="ARBA00022833"/>
    </source>
</evidence>
<dbReference type="PANTHER" id="PTHR24408">
    <property type="entry name" value="ZINC FINGER PROTEIN"/>
    <property type="match status" value="1"/>
</dbReference>
<keyword evidence="8" id="KW-1185">Reference proteome</keyword>
<keyword evidence="1" id="KW-0479">Metal-binding</keyword>
<dbReference type="GO" id="GO:0043565">
    <property type="term" value="F:sequence-specific DNA binding"/>
    <property type="evidence" value="ECO:0007669"/>
    <property type="project" value="TreeGrafter"/>
</dbReference>
<reference evidence="7 8" key="1">
    <citation type="submission" date="2015-12" db="EMBL/GenBank/DDBJ databases">
        <title>The genome of Folsomia candida.</title>
        <authorList>
            <person name="Faddeeva A."/>
            <person name="Derks M.F."/>
            <person name="Anvar Y."/>
            <person name="Smit S."/>
            <person name="Van Straalen N."/>
            <person name="Roelofs D."/>
        </authorList>
    </citation>
    <scope>NUCLEOTIDE SEQUENCE [LARGE SCALE GENOMIC DNA]</scope>
    <source>
        <strain evidence="7 8">VU population</strain>
        <tissue evidence="7">Whole body</tissue>
    </source>
</reference>
<dbReference type="PROSITE" id="PS00028">
    <property type="entry name" value="ZINC_FINGER_C2H2_1"/>
    <property type="match status" value="2"/>
</dbReference>
<comment type="caution">
    <text evidence="7">The sequence shown here is derived from an EMBL/GenBank/DDBJ whole genome shotgun (WGS) entry which is preliminary data.</text>
</comment>
<sequence>MGPPEKTIECPHCFKIIKQTHGTYLRSHMKSQHPTGERARFPCPFSGCGKSYFEKGDTVRHFKREHSENPLRFPCTLCGKEFKSNAHLHRHIATHRTEKSHKCAICGKAFEGSDYLKTHKTVHQDKSDRPSGTKQVQMPPVSSNLFAENGTFLNYHMQVGHRDKEWPTYSCEKFGYTSFVKSNLTSHSKRVHGGVKRQSSEQIICSGLLRKKIYTRCERYAFETCPSGTKKVRASLDYILSECWCDQQFNDKERNHCACEYAIDSCLSRKDLLYIWHQARAKCSKERMKTMSILSDLFGIIGPSEGLELWKKCLPGRFEESAVTWGSSSMMTTFPPIFFNNFLQNACILSCCVERLRKLEEPIMRDPRLKLSYLADEMGVPKLTICSMLTEDFAAELFGNGRIKILSTTKSDQGDPERCHLPQKE</sequence>
<dbReference type="Gene3D" id="3.30.160.60">
    <property type="entry name" value="Classic Zinc Finger"/>
    <property type="match status" value="4"/>
</dbReference>
<keyword evidence="3 5" id="KW-0863">Zinc-finger</keyword>
<feature type="domain" description="C2H2-type" evidence="6">
    <location>
        <begin position="41"/>
        <end position="70"/>
    </location>
</feature>
<dbReference type="OrthoDB" id="6077919at2759"/>
<dbReference type="FunFam" id="3.30.160.60:FF:000100">
    <property type="entry name" value="Zinc finger 45-like"/>
    <property type="match status" value="1"/>
</dbReference>
<evidence type="ECO:0000256" key="3">
    <source>
        <dbReference type="ARBA" id="ARBA00022771"/>
    </source>
</evidence>